<sequence>MVWCPAHFHVSAPYTFAKAHSPFAKRSVALERKANADVVKTMSWMKILLDLSTNRNETLLSSGMRSHLMDYRMDVRTPSEVESHSLSKDETASRRIPRPISDHGIVGDLTTLALIARDGAIDFMCWPNFDSPTIFAGLLDPDRGGLFEILPDIPDVRIVQHYRPDTNVLVTRWMGENASAELTDFMAVREDNASTSTKLVRRLKVTRGTVAITLRCAPRFDYARQKETAEIDGHTALWRPKHCDGIRLTSNLALQRLDGDVICKAKLTAGEMADFILTGADEEPMNLADVAGFEDATIQYWQDWAAQSSYRGRWREMVTRSALTLKLMTSRRHGSIIAAGTFGLPEAPGGIRNWDYRATWIRDASFTVYALMRLGYQQEAQDFTSWIGKRAMRCGTNGKLDIMYAVDGSTVADEVSLDHLSGYGGARPVRIGNGAAKQVQLDIYGELMDAVYLSNKYGHAISHDGWNGVRDIINYVCEHWEEPDAGIWEMRRGPQHFLHSRLMCWVAVDRAIRLASKRSLAAPFSRWIDVRNNIYEDIWANFWNEEKGHFVQTKGGDTLDASLLLMPLVRFVSATDPRWLATLDAISDTLADDGLVHRYKSEDGLSGQEGSFSACSFWYAECLARAGDLKKARATFEALLNYANHLGLYAEEFDHRGELLGNFPQAFTHLAMISAAFYLDRELEGTSPQQWRP</sequence>
<dbReference type="Pfam" id="PF19291">
    <property type="entry name" value="TREH_N"/>
    <property type="match status" value="1"/>
</dbReference>
<feature type="domain" description="Trehalase-like N-terminal" evidence="2">
    <location>
        <begin position="98"/>
        <end position="226"/>
    </location>
</feature>
<dbReference type="Proteomes" id="UP001255601">
    <property type="component" value="Unassembled WGS sequence"/>
</dbReference>
<accession>A0AAJ2B6S3</accession>
<evidence type="ECO:0000259" key="2">
    <source>
        <dbReference type="Pfam" id="PF19291"/>
    </source>
</evidence>
<evidence type="ECO:0000259" key="1">
    <source>
        <dbReference type="Pfam" id="PF00723"/>
    </source>
</evidence>
<dbReference type="Gene3D" id="1.50.10.10">
    <property type="match status" value="1"/>
</dbReference>
<dbReference type="AlphaFoldDB" id="A0AAJ2B6S3"/>
<dbReference type="InterPro" id="IPR045582">
    <property type="entry name" value="Trehalase-like_N"/>
</dbReference>
<dbReference type="InterPro" id="IPR012341">
    <property type="entry name" value="6hp_glycosidase-like_sf"/>
</dbReference>
<dbReference type="EMBL" id="JAVIZC010000001">
    <property type="protein sequence ID" value="MDR6100364.1"/>
    <property type="molecule type" value="Genomic_DNA"/>
</dbReference>
<reference evidence="3" key="1">
    <citation type="submission" date="2023-08" db="EMBL/GenBank/DDBJ databases">
        <title>Functional and genomic diversity of the sorghum phyllosphere microbiome.</title>
        <authorList>
            <person name="Shade A."/>
        </authorList>
    </citation>
    <scope>NUCLEOTIDE SEQUENCE</scope>
    <source>
        <strain evidence="3">SORGH_AS_0974</strain>
    </source>
</reference>
<evidence type="ECO:0000313" key="4">
    <source>
        <dbReference type="Proteomes" id="UP001255601"/>
    </source>
</evidence>
<dbReference type="GO" id="GO:0004553">
    <property type="term" value="F:hydrolase activity, hydrolyzing O-glycosyl compounds"/>
    <property type="evidence" value="ECO:0007669"/>
    <property type="project" value="TreeGrafter"/>
</dbReference>
<dbReference type="GO" id="GO:0005975">
    <property type="term" value="P:carbohydrate metabolic process"/>
    <property type="evidence" value="ECO:0007669"/>
    <property type="project" value="InterPro"/>
</dbReference>
<feature type="domain" description="GH15-like" evidence="1">
    <location>
        <begin position="314"/>
        <end position="676"/>
    </location>
</feature>
<protein>
    <submittedName>
        <fullName evidence="3">GH15 family glucan-1,4-alpha-glucosidase</fullName>
    </submittedName>
</protein>
<proteinExistence type="predicted"/>
<comment type="caution">
    <text evidence="3">The sequence shown here is derived from an EMBL/GenBank/DDBJ whole genome shotgun (WGS) entry which is preliminary data.</text>
</comment>
<organism evidence="3 4">
    <name type="scientific">Agrobacterium larrymoorei</name>
    <dbReference type="NCBI Taxonomy" id="160699"/>
    <lineage>
        <taxon>Bacteria</taxon>
        <taxon>Pseudomonadati</taxon>
        <taxon>Pseudomonadota</taxon>
        <taxon>Alphaproteobacteria</taxon>
        <taxon>Hyphomicrobiales</taxon>
        <taxon>Rhizobiaceae</taxon>
        <taxon>Rhizobium/Agrobacterium group</taxon>
        <taxon>Agrobacterium</taxon>
    </lineage>
</organism>
<dbReference type="InterPro" id="IPR008928">
    <property type="entry name" value="6-hairpin_glycosidase_sf"/>
</dbReference>
<dbReference type="PANTHER" id="PTHR31616:SF0">
    <property type="entry name" value="GLUCAN 1,4-ALPHA-GLUCOSIDASE"/>
    <property type="match status" value="1"/>
</dbReference>
<evidence type="ECO:0000313" key="3">
    <source>
        <dbReference type="EMBL" id="MDR6100364.1"/>
    </source>
</evidence>
<dbReference type="InterPro" id="IPR011613">
    <property type="entry name" value="GH15-like"/>
</dbReference>
<dbReference type="PANTHER" id="PTHR31616">
    <property type="entry name" value="TREHALASE"/>
    <property type="match status" value="1"/>
</dbReference>
<dbReference type="SUPFAM" id="SSF48208">
    <property type="entry name" value="Six-hairpin glycosidases"/>
    <property type="match status" value="1"/>
</dbReference>
<name>A0AAJ2B6S3_9HYPH</name>
<dbReference type="Pfam" id="PF00723">
    <property type="entry name" value="Glyco_hydro_15"/>
    <property type="match status" value="1"/>
</dbReference>
<gene>
    <name evidence="3" type="ORF">QE369_000542</name>
</gene>